<evidence type="ECO:0000313" key="2">
    <source>
        <dbReference type="Proteomes" id="UP000595437"/>
    </source>
</evidence>
<gene>
    <name evidence="1" type="ORF">FKW44_003612</name>
</gene>
<proteinExistence type="predicted"/>
<dbReference type="GO" id="GO:0003676">
    <property type="term" value="F:nucleic acid binding"/>
    <property type="evidence" value="ECO:0007669"/>
    <property type="project" value="InterPro"/>
</dbReference>
<protein>
    <recommendedName>
        <fullName evidence="3">Transposable element Tc3 transposase</fullName>
    </recommendedName>
</protein>
<name>A0A7T8KLW0_CALRO</name>
<sequence length="118" mass="14056">MPPFFFRPDEKIDTEAYYKVLRYTVLPWFKKNTPPEICVQQDGAPYHMAAKNQMFCKEQYGPFWPKNFWPPSSPDLNLRDFFWWGAIESKTNRDPDLNLDSLKATITKEWDNSLRSTL</sequence>
<accession>A0A7T8KLW0</accession>
<dbReference type="EMBL" id="CP045891">
    <property type="protein sequence ID" value="QQP58336.1"/>
    <property type="molecule type" value="Genomic_DNA"/>
</dbReference>
<dbReference type="InterPro" id="IPR036397">
    <property type="entry name" value="RNaseH_sf"/>
</dbReference>
<dbReference type="Gene3D" id="3.30.420.10">
    <property type="entry name" value="Ribonuclease H-like superfamily/Ribonuclease H"/>
    <property type="match status" value="1"/>
</dbReference>
<dbReference type="Proteomes" id="UP000595437">
    <property type="component" value="Chromosome 2"/>
</dbReference>
<organism evidence="1 2">
    <name type="scientific">Caligus rogercresseyi</name>
    <name type="common">Sea louse</name>
    <dbReference type="NCBI Taxonomy" id="217165"/>
    <lineage>
        <taxon>Eukaryota</taxon>
        <taxon>Metazoa</taxon>
        <taxon>Ecdysozoa</taxon>
        <taxon>Arthropoda</taxon>
        <taxon>Crustacea</taxon>
        <taxon>Multicrustacea</taxon>
        <taxon>Hexanauplia</taxon>
        <taxon>Copepoda</taxon>
        <taxon>Siphonostomatoida</taxon>
        <taxon>Caligidae</taxon>
        <taxon>Caligus</taxon>
    </lineage>
</organism>
<dbReference type="AlphaFoldDB" id="A0A7T8KLW0"/>
<evidence type="ECO:0000313" key="1">
    <source>
        <dbReference type="EMBL" id="QQP58336.1"/>
    </source>
</evidence>
<evidence type="ECO:0008006" key="3">
    <source>
        <dbReference type="Google" id="ProtNLM"/>
    </source>
</evidence>
<keyword evidence="2" id="KW-1185">Reference proteome</keyword>
<reference evidence="2" key="1">
    <citation type="submission" date="2021-01" db="EMBL/GenBank/DDBJ databases">
        <title>Caligus Genome Assembly.</title>
        <authorList>
            <person name="Gallardo-Escarate C."/>
        </authorList>
    </citation>
    <scope>NUCLEOTIDE SEQUENCE [LARGE SCALE GENOMIC DNA]</scope>
</reference>